<dbReference type="Proteomes" id="UP000242450">
    <property type="component" value="Chromosome 15"/>
</dbReference>
<dbReference type="PANTHER" id="PTHR13405:SF11">
    <property type="entry name" value="NUCLEAR PORE COMPLEX PROTEIN NUP133"/>
    <property type="match status" value="1"/>
</dbReference>
<dbReference type="GO" id="GO:0006606">
    <property type="term" value="P:protein import into nucleus"/>
    <property type="evidence" value="ECO:0007669"/>
    <property type="project" value="TreeGrafter"/>
</dbReference>
<keyword evidence="3" id="KW-0813">Transport</keyword>
<dbReference type="SUPFAM" id="SSF117289">
    <property type="entry name" value="Nucleoporin domain"/>
    <property type="match status" value="1"/>
</dbReference>
<dbReference type="PANTHER" id="PTHR13405">
    <property type="entry name" value="NUCLEAR PORE COMPLEX PROTEIN NUP133"/>
    <property type="match status" value="1"/>
</dbReference>
<evidence type="ECO:0000313" key="6">
    <source>
        <dbReference type="EMBL" id="OWK07796.1"/>
    </source>
</evidence>
<gene>
    <name evidence="6" type="ORF">Celaphus_00008102</name>
</gene>
<comment type="caution">
    <text evidence="6">The sequence shown here is derived from an EMBL/GenBank/DDBJ whole genome shotgun (WGS) entry which is preliminary data.</text>
</comment>
<evidence type="ECO:0000313" key="7">
    <source>
        <dbReference type="Proteomes" id="UP000242450"/>
    </source>
</evidence>
<dbReference type="GO" id="GO:0017056">
    <property type="term" value="F:structural constituent of nuclear pore"/>
    <property type="evidence" value="ECO:0007669"/>
    <property type="project" value="InterPro"/>
</dbReference>
<comment type="similarity">
    <text evidence="2">Belongs to the nucleoporin Nup133 family.</text>
</comment>
<keyword evidence="7" id="KW-1185">Reference proteome</keyword>
<dbReference type="GO" id="GO:0031080">
    <property type="term" value="C:nuclear pore outer ring"/>
    <property type="evidence" value="ECO:0007669"/>
    <property type="project" value="TreeGrafter"/>
</dbReference>
<sequence>MFPAVSSPRTPGTGTRRGPLGGVGPGSTPRATSRKGLTLGSSVSSPVLFSPAGRRSSLSSRGTPTRILPHHSITESVNYDVKTFGSSLPVKVIEALTLTEVDDQLTVHIDEGGWACLVCKEKLIIWKIALSPITKLSVCKELQLPPSDFHWTANLVALSYSTTSGEAHSTQAVAVMVATREGSVRYWPSLASEDTYTETFIDLGGDKTYSFLTAVQGGSFILSSSGGQLIRLIPESIGKIHQHILPQGQGVLSGIGRKVSSLLGILSPSSDLILSSVLWDRERASFYSLTSSNISKWELDDSSEKQAHSWDINRVLKENIIDAIWSEALTVCRLMVPNFSNQTACLYTESAIYMCSTGTGKFSLPQEKIVFNAQGDSILGAGSCGGIPILFSRNSGLVSITSRENVSILAEDLEDSLASSVAGPGNESVVFDTSTKNETIAQEDKTKLLKAAFLQFCRKDLGHAQMIVDELFCSHADLDSDCELDRAVTQISVDLLDDYPASDPRWAESVPEEAPGFSNTSLIILHQLEDKMKAHSFLMDFIHQVGLFRRLGTFPVRGTPMATRLLLCEHAEKLAAAIILKNHHSRLPDLMNTAILMALNKRDCDVPSNLTPADVFFREVSQVDTICECLLEHEEQVLKDTSMESVEWAEVVINVNSILKDMLQAASHYRQNRNSLYKREEPGDKEPEYVPWTATSGPAGIRTAIVRQHRTVLKMVYPQADSNLRNVLTEQLVALIDGFLDGYVSQLKSVDKSNDQERYSNLEMEYLQKRSDLLSPLLTLGQYPWAASLAEKYCDFDILVQMCEQTDNQTRLQRYMTQFADQVMSTGV</sequence>
<evidence type="ECO:0000256" key="1">
    <source>
        <dbReference type="ARBA" id="ARBA00004123"/>
    </source>
</evidence>
<dbReference type="InterPro" id="IPR015943">
    <property type="entry name" value="WD40/YVTN_repeat-like_dom_sf"/>
</dbReference>
<reference evidence="6 7" key="1">
    <citation type="journal article" date="2018" name="Mol. Genet. Genomics">
        <title>The red deer Cervus elaphus genome CerEla1.0: sequencing, annotating, genes, and chromosomes.</title>
        <authorList>
            <person name="Bana N.A."/>
            <person name="Nyiri A."/>
            <person name="Nagy J."/>
            <person name="Frank K."/>
            <person name="Nagy T."/>
            <person name="Steger V."/>
            <person name="Schiller M."/>
            <person name="Lakatos P."/>
            <person name="Sugar L."/>
            <person name="Horn P."/>
            <person name="Barta E."/>
            <person name="Orosz L."/>
        </authorList>
    </citation>
    <scope>NUCLEOTIDE SEQUENCE [LARGE SCALE GENOMIC DNA]</scope>
    <source>
        <strain evidence="6">Hungarian</strain>
    </source>
</reference>
<dbReference type="AlphaFoldDB" id="A0A212CP32"/>
<organism evidence="6 7">
    <name type="scientific">Cervus elaphus hippelaphus</name>
    <name type="common">European red deer</name>
    <dbReference type="NCBI Taxonomy" id="46360"/>
    <lineage>
        <taxon>Eukaryota</taxon>
        <taxon>Metazoa</taxon>
        <taxon>Chordata</taxon>
        <taxon>Craniata</taxon>
        <taxon>Vertebrata</taxon>
        <taxon>Euteleostomi</taxon>
        <taxon>Mammalia</taxon>
        <taxon>Eutheria</taxon>
        <taxon>Laurasiatheria</taxon>
        <taxon>Artiodactyla</taxon>
        <taxon>Ruminantia</taxon>
        <taxon>Pecora</taxon>
        <taxon>Cervidae</taxon>
        <taxon>Cervinae</taxon>
        <taxon>Cervus</taxon>
    </lineage>
</organism>
<evidence type="ECO:0000256" key="2">
    <source>
        <dbReference type="ARBA" id="ARBA00005569"/>
    </source>
</evidence>
<dbReference type="Gene3D" id="2.130.10.10">
    <property type="entry name" value="YVTN repeat-like/Quinoprotein amine dehydrogenase"/>
    <property type="match status" value="2"/>
</dbReference>
<evidence type="ECO:0000256" key="4">
    <source>
        <dbReference type="ARBA" id="ARBA00023242"/>
    </source>
</evidence>
<name>A0A212CP32_CEREH</name>
<keyword evidence="4" id="KW-0539">Nucleus</keyword>
<comment type="subcellular location">
    <subcellularLocation>
        <location evidence="1">Nucleus</location>
    </subcellularLocation>
</comment>
<evidence type="ECO:0000256" key="5">
    <source>
        <dbReference type="SAM" id="MobiDB-lite"/>
    </source>
</evidence>
<dbReference type="GO" id="GO:0000972">
    <property type="term" value="P:transcription-dependent tethering of RNA polymerase II gene DNA at nuclear periphery"/>
    <property type="evidence" value="ECO:0007669"/>
    <property type="project" value="TreeGrafter"/>
</dbReference>
<feature type="region of interest" description="Disordered" evidence="5">
    <location>
        <begin position="1"/>
        <end position="67"/>
    </location>
</feature>
<dbReference type="GO" id="GO:0016973">
    <property type="term" value="P:poly(A)+ mRNA export from nucleus"/>
    <property type="evidence" value="ECO:0007669"/>
    <property type="project" value="TreeGrafter"/>
</dbReference>
<dbReference type="InterPro" id="IPR037624">
    <property type="entry name" value="Nup133-like"/>
</dbReference>
<feature type="compositionally biased region" description="Low complexity" evidence="5">
    <location>
        <begin position="1"/>
        <end position="18"/>
    </location>
</feature>
<proteinExistence type="inferred from homology"/>
<dbReference type="OrthoDB" id="103454at2759"/>
<protein>
    <submittedName>
        <fullName evidence="6">NUP133</fullName>
    </submittedName>
</protein>
<evidence type="ECO:0000256" key="3">
    <source>
        <dbReference type="ARBA" id="ARBA00022448"/>
    </source>
</evidence>
<dbReference type="EMBL" id="MKHE01000015">
    <property type="protein sequence ID" value="OWK07796.1"/>
    <property type="molecule type" value="Genomic_DNA"/>
</dbReference>
<accession>A0A212CP32</accession>
<dbReference type="FunFam" id="2.130.10.10:FF:000238">
    <property type="entry name" value="Nuclear pore complex protein Nup133"/>
    <property type="match status" value="1"/>
</dbReference>